<keyword evidence="2" id="KW-1133">Transmembrane helix</keyword>
<evidence type="ECO:0000256" key="1">
    <source>
        <dbReference type="SAM" id="MobiDB-lite"/>
    </source>
</evidence>
<dbReference type="GO" id="GO:0022857">
    <property type="term" value="F:transmembrane transporter activity"/>
    <property type="evidence" value="ECO:0007669"/>
    <property type="project" value="InterPro"/>
</dbReference>
<dbReference type="Proteomes" id="UP000009170">
    <property type="component" value="Unassembled WGS sequence"/>
</dbReference>
<dbReference type="KEGG" id="ota:OT_ostta05g03370"/>
<dbReference type="InterPro" id="IPR036259">
    <property type="entry name" value="MFS_trans_sf"/>
</dbReference>
<dbReference type="RefSeq" id="XP_003079444.2">
    <property type="nucleotide sequence ID" value="XM_003079396.2"/>
</dbReference>
<reference evidence="3 4" key="2">
    <citation type="journal article" date="2014" name="BMC Genomics">
        <title>An improved genome of the model marine alga Ostreococcus tauri unfolds by assessing Illumina de novo assemblies.</title>
        <authorList>
            <person name="Blanc-Mathieu R."/>
            <person name="Verhelst B."/>
            <person name="Derelle E."/>
            <person name="Rombauts S."/>
            <person name="Bouget F.Y."/>
            <person name="Carre I."/>
            <person name="Chateau A."/>
            <person name="Eyre-Walker A."/>
            <person name="Grimsley N."/>
            <person name="Moreau H."/>
            <person name="Piegu B."/>
            <person name="Rivals E."/>
            <person name="Schackwitz W."/>
            <person name="Van de Peer Y."/>
            <person name="Piganeau G."/>
        </authorList>
    </citation>
    <scope>NUCLEOTIDE SEQUENCE [LARGE SCALE GENOMIC DNA]</scope>
    <source>
        <strain evidence="4">OTTH 0595 / CCAP 157/2 / RCC745</strain>
    </source>
</reference>
<dbReference type="SUPFAM" id="SSF103473">
    <property type="entry name" value="MFS general substrate transporter"/>
    <property type="match status" value="1"/>
</dbReference>
<reference evidence="4" key="1">
    <citation type="journal article" date="2006" name="Proc. Natl. Acad. Sci. U.S.A.">
        <title>Genome analysis of the smallest free-living eukaryote Ostreococcus tauri unveils many unique features.</title>
        <authorList>
            <person name="Derelle E."/>
            <person name="Ferraz C."/>
            <person name="Rombauts S."/>
            <person name="Rouze P."/>
            <person name="Worden A.Z."/>
            <person name="Robbens S."/>
            <person name="Partensky F."/>
            <person name="Degroeve S."/>
            <person name="Echeynie S."/>
            <person name="Cooke R."/>
            <person name="Saeys Y."/>
            <person name="Wuyts J."/>
            <person name="Jabbari K."/>
            <person name="Bowler C."/>
            <person name="Panaud O."/>
            <person name="Piegu B."/>
            <person name="Ball S.G."/>
            <person name="Ral J.-P."/>
            <person name="Bouget F.-Y."/>
            <person name="Piganeau G."/>
            <person name="De Baets B."/>
            <person name="Picard A."/>
            <person name="Delseny M."/>
            <person name="Demaille J."/>
            <person name="Van de Peer Y."/>
            <person name="Moreau H."/>
        </authorList>
    </citation>
    <scope>NUCLEOTIDE SEQUENCE [LARGE SCALE GENOMIC DNA]</scope>
    <source>
        <strain evidence="4">OTTH 0595 / CCAP 157/2 / RCC745</strain>
    </source>
</reference>
<feature type="transmembrane region" description="Helical" evidence="2">
    <location>
        <begin position="252"/>
        <end position="272"/>
    </location>
</feature>
<dbReference type="Gene3D" id="1.20.1250.20">
    <property type="entry name" value="MFS general substrate transporter like domains"/>
    <property type="match status" value="1"/>
</dbReference>
<keyword evidence="4" id="KW-1185">Reference proteome</keyword>
<proteinExistence type="predicted"/>
<feature type="transmembrane region" description="Helical" evidence="2">
    <location>
        <begin position="394"/>
        <end position="414"/>
    </location>
</feature>
<feature type="transmembrane region" description="Helical" evidence="2">
    <location>
        <begin position="187"/>
        <end position="207"/>
    </location>
</feature>
<organism evidence="3 4">
    <name type="scientific">Ostreococcus tauri</name>
    <name type="common">Marine green alga</name>
    <dbReference type="NCBI Taxonomy" id="70448"/>
    <lineage>
        <taxon>Eukaryota</taxon>
        <taxon>Viridiplantae</taxon>
        <taxon>Chlorophyta</taxon>
        <taxon>Mamiellophyceae</taxon>
        <taxon>Mamiellales</taxon>
        <taxon>Bathycoccaceae</taxon>
        <taxon>Ostreococcus</taxon>
    </lineage>
</organism>
<dbReference type="EMBL" id="CAID01000005">
    <property type="protein sequence ID" value="CEF98059.1"/>
    <property type="molecule type" value="Genomic_DNA"/>
</dbReference>
<dbReference type="Pfam" id="PF07690">
    <property type="entry name" value="MFS_1"/>
    <property type="match status" value="1"/>
</dbReference>
<comment type="caution">
    <text evidence="3">The sequence shown here is derived from an EMBL/GenBank/DDBJ whole genome shotgun (WGS) entry which is preliminary data.</text>
</comment>
<accession>A0A090M7H6</accession>
<feature type="compositionally biased region" description="Low complexity" evidence="1">
    <location>
        <begin position="25"/>
        <end position="37"/>
    </location>
</feature>
<keyword evidence="2" id="KW-0812">Transmembrane</keyword>
<feature type="transmembrane region" description="Helical" evidence="2">
    <location>
        <begin position="307"/>
        <end position="327"/>
    </location>
</feature>
<evidence type="ECO:0000313" key="3">
    <source>
        <dbReference type="EMBL" id="CEF98059.1"/>
    </source>
</evidence>
<protein>
    <submittedName>
        <fullName evidence="3">Major facilitator superfamily domain, general substrate transporter</fullName>
    </submittedName>
</protein>
<feature type="transmembrane region" description="Helical" evidence="2">
    <location>
        <begin position="371"/>
        <end position="388"/>
    </location>
</feature>
<keyword evidence="2" id="KW-0472">Membrane</keyword>
<sequence>MALARRPGATPARVSSRASSRRARAGAVAASTSSSTSRWCFTAARGRGPTAKTGTTTTDVRARSVRNASWDGFETEDEGAETAIGDPSTRKRRTLGYAGALALNLLLGTLFCWSIYLVPLELSLGTGRAVLSSVFSIGTIGTVSAMSFAGPWVYAKFAPSRVAALAAALAACGLWVASSAVPLGATWPLFLGYGVMFGFASGLGYGLSVQMSPYAPLSAGLATGLVTSARAFGAFVFAPVVKEAVFTGGAQYALSLLGNIIALSSIPIVFFFKASKLTMPLAKMRDKENVTLEQMERDIKLRPLVRLLWMCMATGLFSGLMVMSHGATLLSTRGLSAEMLVIGGVSIVSVMTSIGRILGGWLCDRVPPKRVLVFTPLLAVGPLIWAATDSASVIAGELALSAAALVYGMFASTIPVEVRRVAGDGDFARTYGRIFTAWGLSGLTAPYVAGYFYDLFGDYSFALRIAAVLSCVSAALASALESPRTAERERLLDEASRVSAAAKRGERFIDCTDIDT</sequence>
<feature type="transmembrane region" description="Helical" evidence="2">
    <location>
        <begin position="219"/>
        <end position="240"/>
    </location>
</feature>
<dbReference type="OrthoDB" id="5667at2759"/>
<dbReference type="AlphaFoldDB" id="A0A090M7H6"/>
<feature type="region of interest" description="Disordered" evidence="1">
    <location>
        <begin position="1"/>
        <end position="37"/>
    </location>
</feature>
<dbReference type="STRING" id="70448.A0A090M7H6"/>
<gene>
    <name evidence="3" type="ORF">OT_ostta05g03370</name>
</gene>
<dbReference type="GeneID" id="9835144"/>
<feature type="transmembrane region" description="Helical" evidence="2">
    <location>
        <begin position="459"/>
        <end position="480"/>
    </location>
</feature>
<feature type="transmembrane region" description="Helical" evidence="2">
    <location>
        <begin position="435"/>
        <end position="453"/>
    </location>
</feature>
<feature type="transmembrane region" description="Helical" evidence="2">
    <location>
        <begin position="339"/>
        <end position="359"/>
    </location>
</feature>
<name>A0A090M7H6_OSTTA</name>
<dbReference type="InterPro" id="IPR011701">
    <property type="entry name" value="MFS"/>
</dbReference>
<feature type="transmembrane region" description="Helical" evidence="2">
    <location>
        <begin position="130"/>
        <end position="155"/>
    </location>
</feature>
<evidence type="ECO:0000256" key="2">
    <source>
        <dbReference type="SAM" id="Phobius"/>
    </source>
</evidence>
<dbReference type="PANTHER" id="PTHR11360">
    <property type="entry name" value="MONOCARBOXYLATE TRANSPORTER"/>
    <property type="match status" value="1"/>
</dbReference>
<evidence type="ECO:0000313" key="4">
    <source>
        <dbReference type="Proteomes" id="UP000009170"/>
    </source>
</evidence>
<dbReference type="InParanoid" id="A0A090M7H6"/>
<feature type="transmembrane region" description="Helical" evidence="2">
    <location>
        <begin position="162"/>
        <end position="181"/>
    </location>
</feature>
<feature type="transmembrane region" description="Helical" evidence="2">
    <location>
        <begin position="95"/>
        <end position="118"/>
    </location>
</feature>
<dbReference type="InterPro" id="IPR050327">
    <property type="entry name" value="Proton-linked_MCT"/>
</dbReference>